<feature type="compositionally biased region" description="Basic and acidic residues" evidence="9">
    <location>
        <begin position="2059"/>
        <end position="2074"/>
    </location>
</feature>
<dbReference type="SMART" id="SM00028">
    <property type="entry name" value="TPR"/>
    <property type="match status" value="7"/>
</dbReference>
<feature type="region of interest" description="Disordered" evidence="9">
    <location>
        <begin position="321"/>
        <end position="351"/>
    </location>
</feature>
<dbReference type="OrthoDB" id="10263032at2759"/>
<dbReference type="InterPro" id="IPR013105">
    <property type="entry name" value="TPR_2"/>
</dbReference>
<dbReference type="Pfam" id="PF12569">
    <property type="entry name" value="NatA_aux_su"/>
    <property type="match status" value="1"/>
</dbReference>
<feature type="domain" description="Protein kinase" evidence="10">
    <location>
        <begin position="1"/>
        <end position="475"/>
    </location>
</feature>
<dbReference type="GO" id="GO:0004674">
    <property type="term" value="F:protein serine/threonine kinase activity"/>
    <property type="evidence" value="ECO:0007669"/>
    <property type="project" value="UniProtKB-KW"/>
</dbReference>
<keyword evidence="2 12" id="KW-0808">Transferase</keyword>
<dbReference type="Proteomes" id="UP000241890">
    <property type="component" value="Unassembled WGS sequence"/>
</dbReference>
<dbReference type="InterPro" id="IPR008271">
    <property type="entry name" value="Ser/Thr_kinase_AS"/>
</dbReference>
<keyword evidence="13" id="KW-1185">Reference proteome</keyword>
<feature type="region of interest" description="Disordered" evidence="9">
    <location>
        <begin position="193"/>
        <end position="283"/>
    </location>
</feature>
<feature type="region of interest" description="Disordered" evidence="9">
    <location>
        <begin position="1108"/>
        <end position="1140"/>
    </location>
</feature>
<dbReference type="PROSITE" id="PS50005">
    <property type="entry name" value="TPR"/>
    <property type="match status" value="1"/>
</dbReference>
<evidence type="ECO:0000259" key="11">
    <source>
        <dbReference type="PROSITE" id="PS51285"/>
    </source>
</evidence>
<dbReference type="InterPro" id="IPR000961">
    <property type="entry name" value="AGC-kinase_C"/>
</dbReference>
<dbReference type="PROSITE" id="PS51285">
    <property type="entry name" value="AGC_KINASE_CTER"/>
    <property type="match status" value="1"/>
</dbReference>
<evidence type="ECO:0000256" key="6">
    <source>
        <dbReference type="ARBA" id="ARBA00022803"/>
    </source>
</evidence>
<keyword evidence="3" id="KW-0677">Repeat</keyword>
<dbReference type="InterPro" id="IPR019734">
    <property type="entry name" value="TPR_rpt"/>
</dbReference>
<feature type="compositionally biased region" description="Basic and acidic residues" evidence="9">
    <location>
        <begin position="1787"/>
        <end position="1798"/>
    </location>
</feature>
<evidence type="ECO:0000313" key="12">
    <source>
        <dbReference type="EMBL" id="GBG34502.1"/>
    </source>
</evidence>
<feature type="compositionally biased region" description="Low complexity" evidence="9">
    <location>
        <begin position="241"/>
        <end position="252"/>
    </location>
</feature>
<comment type="caution">
    <text evidence="12">The sequence shown here is derived from an EMBL/GenBank/DDBJ whole genome shotgun (WGS) entry which is preliminary data.</text>
</comment>
<organism evidence="12 13">
    <name type="scientific">Hondaea fermentalgiana</name>
    <dbReference type="NCBI Taxonomy" id="2315210"/>
    <lineage>
        <taxon>Eukaryota</taxon>
        <taxon>Sar</taxon>
        <taxon>Stramenopiles</taxon>
        <taxon>Bigyra</taxon>
        <taxon>Labyrinthulomycetes</taxon>
        <taxon>Thraustochytrida</taxon>
        <taxon>Thraustochytriidae</taxon>
        <taxon>Hondaea</taxon>
    </lineage>
</organism>
<dbReference type="SMART" id="SM00133">
    <property type="entry name" value="S_TK_X"/>
    <property type="match status" value="1"/>
</dbReference>
<feature type="compositionally biased region" description="Polar residues" evidence="9">
    <location>
        <begin position="228"/>
        <end position="240"/>
    </location>
</feature>
<feature type="domain" description="AGC-kinase C-terminal" evidence="11">
    <location>
        <begin position="476"/>
        <end position="548"/>
    </location>
</feature>
<dbReference type="SUPFAM" id="SSF48452">
    <property type="entry name" value="TPR-like"/>
    <property type="match status" value="2"/>
</dbReference>
<feature type="compositionally biased region" description="Low complexity" evidence="9">
    <location>
        <begin position="1120"/>
        <end position="1134"/>
    </location>
</feature>
<dbReference type="InterPro" id="IPR011990">
    <property type="entry name" value="TPR-like_helical_dom_sf"/>
</dbReference>
<dbReference type="PROSITE" id="PS50011">
    <property type="entry name" value="PROTEIN_KINASE_DOM"/>
    <property type="match status" value="1"/>
</dbReference>
<dbReference type="InterPro" id="IPR011009">
    <property type="entry name" value="Kinase-like_dom_sf"/>
</dbReference>
<evidence type="ECO:0000256" key="9">
    <source>
        <dbReference type="SAM" id="MobiDB-lite"/>
    </source>
</evidence>
<dbReference type="PROSITE" id="PS00108">
    <property type="entry name" value="PROTEIN_KINASE_ST"/>
    <property type="match status" value="1"/>
</dbReference>
<reference evidence="12 13" key="1">
    <citation type="submission" date="2017-12" db="EMBL/GenBank/DDBJ databases">
        <title>Sequencing, de novo assembly and annotation of complete genome of a new Thraustochytrid species, strain FCC1311.</title>
        <authorList>
            <person name="Sedici K."/>
            <person name="Godart F."/>
            <person name="Aiese Cigliano R."/>
            <person name="Sanseverino W."/>
            <person name="Barakat M."/>
            <person name="Ortet P."/>
            <person name="Marechal E."/>
            <person name="Cagnac O."/>
            <person name="Amato A."/>
        </authorList>
    </citation>
    <scope>NUCLEOTIDE SEQUENCE [LARGE SCALE GENOMIC DNA]</scope>
</reference>
<dbReference type="InterPro" id="IPR021183">
    <property type="entry name" value="NatA_aux_su"/>
</dbReference>
<evidence type="ECO:0000259" key="10">
    <source>
        <dbReference type="PROSITE" id="PS50011"/>
    </source>
</evidence>
<keyword evidence="6 8" id="KW-0802">TPR repeat</keyword>
<keyword evidence="1" id="KW-0723">Serine/threonine-protein kinase</keyword>
<name>A0A2R5GUH1_9STRA</name>
<dbReference type="Gene3D" id="1.10.510.10">
    <property type="entry name" value="Transferase(Phosphotransferase) domain 1"/>
    <property type="match status" value="2"/>
</dbReference>
<feature type="repeat" description="TPR" evidence="8">
    <location>
        <begin position="1212"/>
        <end position="1245"/>
    </location>
</feature>
<evidence type="ECO:0000256" key="5">
    <source>
        <dbReference type="ARBA" id="ARBA00022777"/>
    </source>
</evidence>
<dbReference type="Gene3D" id="1.25.40.1010">
    <property type="match status" value="1"/>
</dbReference>
<dbReference type="GO" id="GO:0005737">
    <property type="term" value="C:cytoplasm"/>
    <property type="evidence" value="ECO:0007669"/>
    <property type="project" value="TreeGrafter"/>
</dbReference>
<feature type="region of interest" description="Disordered" evidence="9">
    <location>
        <begin position="2052"/>
        <end position="2074"/>
    </location>
</feature>
<dbReference type="InParanoid" id="A0A2R5GUH1"/>
<sequence length="2074" mass="231714">MNKIKVITKKRLNTVIAEASILRKVDYPFVARVHQVFQDEVSIYFLLDILPGGELKFHLRRMPVVPHEVAQFWMACLVLGIGYLHSRHIIHRDLKPSNCLLDGSGYVVISDFGLSVTADSAEALRHDQCCGTPGYIAPEMYLGPCWDRRRPTEVKKKSSVTRKSTWLTTFQSSMRAFTSKSARIDAFDPSNAQLARGAANSSRADTAGTRRHFTDPGTVEEKQRMPLTVNTQKADTGALTQQEQQQQQQQQQLASPPYDPASPVNPLLTSPGSPSPASPGVVGSPLSPNVAIGSANGQYGAAGASFRGTAAELMQPLFNDSGKGGGVQAGQTGQPAIAPSFNTEAPRRLSDPDRLPRYPNYGVSVDWFALGVILHQFYCLGRMPFTRGPKRSHRTLLKNMVMGKVRWSESALQCAERNRNELHRRTKEPGRAEKPIVGLTYEAQDLVHKLLHHDPGSRLGCGPRGVREIMEHPFFDGIDWDKLEKRHIVPPFVPSATSVNAEFQPNDYDPGEPTKKEKRKSSMLTDEHHRASFKDLEYVRPETLFEELIGCQIDFEINQNDQERMEDGELAPGVELYIATRDLSTEVKAGRTIMCTEKGQDGIPTRGKVAYVDALVDFVPARDATYKPRSEWTTEDIAEYIVIPRTKDWQKTPFYFNLPEFSDGDAGKEFAGYFVSQARKCRFRDLVKALENRLRNEPDDKKYVWLDIISANQPVLTAAASDVPSEIGRIKKWMIIYGLHVALKSFEKLLLFFDSWETPAPLQRTWCVWEIYGAAMYKRDFEVILAPGQEMSFARVLHNNPEILSRLAVGLDMRRSETSQMSDKKLIDEVIDERIKGGFTTLNVKVSEHVRHWIAQIALAHIKWSREELPKQRNARDSSVHLTTTLSRAADLFHQLGDYAQAEALASEALQRMQASSDHDELAQAIQRSNVASVQDELEKLAAARTNYEAALVTFRTFEDRKLVAETLVHLGYVRQRQQDNSETVSKLYREALEIYENELGAQDKAAVGQLKVKMADVHAAEEQFEAAKEVLLDAKQYLEQVYPPRSQHNVPLLAGLAEAHRGLGELSDASREMKKALEICSEVYGPLHPETAMCGISPLRECAKVSGRPKMGKKKAAGKKAPAAAPAASPAAKQDTQTLPKKEESLFKELVRLHENKQYKKALKTADTILKKCPEHGETNAMKGLTFNSMGEKDKAFELAKLGVRYNLKSAVCWHVYGIIYRSEKNYKEAIKCFQRAVRFNPSHLQIVRELSVLQIQVRDIPGFTSSRMDLVRQQGGLRSNWLGYSLAHHLAGNHKMAITILDQYLSTLATDREPSYEESEILLYKLQILEEMGDKESMMQLLDRNFYEILDRNTWLEKKVQLYLALGRREEARQYLSILLKRNPENHLYHRDLQNGHPRRATLSDEQISKLSGEYDELFASMKRKPSSLGRIPMGYLRGDGFRKHTDTFLRASLRKGIPSVFSSLRPIYKQALRGSPAVSEQVRKNAAERVQIIGELVEGYVESLDSVESLPESSDKEAPTTKLWALFFLAQHYDMLGEQRAIEHTPTTLDLFVAKILFYTFRAADLMSSVKGRILKHAGDMQGAADAVEAGRELDLADKWINSKATKYHLRAGRIAKAEDVVGLFTKHEGDSRGYLKEMQAMWFEKEIARSFSRAKDLQMALKFYAAIVEHFDDFEEDQLEFHLYCLRKATMRAYLSTLRLEDTIRGHPSFSEAAHGQLSCLLALHDRPQDYQAIVEEAKKNAPTGTDAAGDGSNGGTEASKSSEPDYSGMSAAEKKKAKAKARKEEARRKKEQEENSANADKDEADETGKSKKRSVAADKDPKGAKLLADQAAAPLDTAHALCEVLRKFAPHRSLAQLDIFDVEVRRGKMLQALRALSAAAETALDGAQNPLVFARLAPFLHFVQAGKITYAPWVSKSTCAADVNTPVDVALELDPAVKTCIESLASKLMQEPAGAAAKTYFEKHSASESLAARLAAAKALIRVEAQTGDAATKTLRAIVSKLPEKARFKDLADMHEALRALAAPDALLSELEEAIKVKFPRSSLAIPSPDFGVETDKGEAGDKAADVEA</sequence>
<keyword evidence="5" id="KW-0418">Kinase</keyword>
<protein>
    <submittedName>
        <fullName evidence="12">N-alpha-acetyltransferase 15, NatA auxiliary subunit</fullName>
    </submittedName>
</protein>
<feature type="region of interest" description="Disordered" evidence="9">
    <location>
        <begin position="1744"/>
        <end position="1827"/>
    </location>
</feature>
<gene>
    <name evidence="12" type="ORF">FCC1311_107262</name>
</gene>
<keyword evidence="7" id="KW-0067">ATP-binding</keyword>
<dbReference type="GO" id="GO:0005524">
    <property type="term" value="F:ATP binding"/>
    <property type="evidence" value="ECO:0007669"/>
    <property type="project" value="UniProtKB-KW"/>
</dbReference>
<dbReference type="PANTHER" id="PTHR22767">
    <property type="entry name" value="N-TERMINAL ACETYLTRANSFERASE-RELATED"/>
    <property type="match status" value="1"/>
</dbReference>
<evidence type="ECO:0000256" key="7">
    <source>
        <dbReference type="ARBA" id="ARBA00022840"/>
    </source>
</evidence>
<keyword evidence="4" id="KW-0547">Nucleotide-binding</keyword>
<proteinExistence type="predicted"/>
<dbReference type="Gene3D" id="1.25.40.10">
    <property type="entry name" value="Tetratricopeptide repeat domain"/>
    <property type="match status" value="2"/>
</dbReference>
<feature type="region of interest" description="Disordered" evidence="9">
    <location>
        <begin position="500"/>
        <end position="526"/>
    </location>
</feature>
<dbReference type="Pfam" id="PF00069">
    <property type="entry name" value="Pkinase"/>
    <property type="match status" value="2"/>
</dbReference>
<dbReference type="SMART" id="SM00220">
    <property type="entry name" value="S_TKc"/>
    <property type="match status" value="1"/>
</dbReference>
<evidence type="ECO:0000313" key="13">
    <source>
        <dbReference type="Proteomes" id="UP000241890"/>
    </source>
</evidence>
<evidence type="ECO:0000256" key="4">
    <source>
        <dbReference type="ARBA" id="ARBA00022741"/>
    </source>
</evidence>
<dbReference type="PANTHER" id="PTHR22767:SF2">
    <property type="entry name" value="N(ALPHA)-ACETYLTRANSFERASE 15_16, ISOFORM A"/>
    <property type="match status" value="1"/>
</dbReference>
<dbReference type="SUPFAM" id="SSF56112">
    <property type="entry name" value="Protein kinase-like (PK-like)"/>
    <property type="match status" value="2"/>
</dbReference>
<dbReference type="PROSITE" id="PS50293">
    <property type="entry name" value="TPR_REGION"/>
    <property type="match status" value="1"/>
</dbReference>
<dbReference type="Pfam" id="PF07719">
    <property type="entry name" value="TPR_2"/>
    <property type="match status" value="1"/>
</dbReference>
<evidence type="ECO:0000256" key="1">
    <source>
        <dbReference type="ARBA" id="ARBA00022527"/>
    </source>
</evidence>
<dbReference type="Gene3D" id="3.30.200.20">
    <property type="entry name" value="Phosphorylase Kinase, domain 1"/>
    <property type="match status" value="1"/>
</dbReference>
<dbReference type="InterPro" id="IPR000719">
    <property type="entry name" value="Prot_kinase_dom"/>
</dbReference>
<evidence type="ECO:0000256" key="2">
    <source>
        <dbReference type="ARBA" id="ARBA00022679"/>
    </source>
</evidence>
<accession>A0A2R5GUH1</accession>
<evidence type="ECO:0000256" key="8">
    <source>
        <dbReference type="PROSITE-ProRule" id="PRU00339"/>
    </source>
</evidence>
<dbReference type="EMBL" id="BEYU01000197">
    <property type="protein sequence ID" value="GBG34502.1"/>
    <property type="molecule type" value="Genomic_DNA"/>
</dbReference>
<evidence type="ECO:0000256" key="3">
    <source>
        <dbReference type="ARBA" id="ARBA00022737"/>
    </source>
</evidence>
<dbReference type="Gene3D" id="1.25.40.1040">
    <property type="match status" value="1"/>
</dbReference>